<dbReference type="OrthoDB" id="10262413at2759"/>
<dbReference type="RefSeq" id="XP_056472899.1">
    <property type="nucleotide sequence ID" value="XM_056622093.1"/>
</dbReference>
<reference evidence="1" key="2">
    <citation type="journal article" date="2023" name="IMA Fungus">
        <title>Comparative genomic study of the Penicillium genus elucidates a diverse pangenome and 15 lateral gene transfer events.</title>
        <authorList>
            <person name="Petersen C."/>
            <person name="Sorensen T."/>
            <person name="Nielsen M.R."/>
            <person name="Sondergaard T.E."/>
            <person name="Sorensen J.L."/>
            <person name="Fitzpatrick D.A."/>
            <person name="Frisvad J.C."/>
            <person name="Nielsen K.L."/>
        </authorList>
    </citation>
    <scope>NUCLEOTIDE SEQUENCE</scope>
    <source>
        <strain evidence="1">IBT 30761</strain>
    </source>
</reference>
<evidence type="ECO:0000313" key="2">
    <source>
        <dbReference type="Proteomes" id="UP001149074"/>
    </source>
</evidence>
<gene>
    <name evidence="1" type="ORF">N7532_009602</name>
</gene>
<dbReference type="EMBL" id="JAPQKI010000009">
    <property type="protein sequence ID" value="KAJ5090918.1"/>
    <property type="molecule type" value="Genomic_DNA"/>
</dbReference>
<organism evidence="1 2">
    <name type="scientific">Penicillium argentinense</name>
    <dbReference type="NCBI Taxonomy" id="1131581"/>
    <lineage>
        <taxon>Eukaryota</taxon>
        <taxon>Fungi</taxon>
        <taxon>Dikarya</taxon>
        <taxon>Ascomycota</taxon>
        <taxon>Pezizomycotina</taxon>
        <taxon>Eurotiomycetes</taxon>
        <taxon>Eurotiomycetidae</taxon>
        <taxon>Eurotiales</taxon>
        <taxon>Aspergillaceae</taxon>
        <taxon>Penicillium</taxon>
    </lineage>
</organism>
<comment type="caution">
    <text evidence="1">The sequence shown here is derived from an EMBL/GenBank/DDBJ whole genome shotgun (WGS) entry which is preliminary data.</text>
</comment>
<name>A0A9W9EZP6_9EURO</name>
<proteinExistence type="predicted"/>
<evidence type="ECO:0000313" key="1">
    <source>
        <dbReference type="EMBL" id="KAJ5090918.1"/>
    </source>
</evidence>
<sequence>MAYGATNFAPFLVYAAEEGFGNRSSIQDVSIVRAARSLRRTWPICHIADTTYLCLEILLKSLLSEDIGYGKDGHFLVASGSIAWDDVYGAFARALAKRRFVDNDTVTEGDDTAPAGMAEGLGGYRDCGPGAPSRKMAYTSPLWLFSAE</sequence>
<accession>A0A9W9EZP6</accession>
<dbReference type="Proteomes" id="UP001149074">
    <property type="component" value="Unassembled WGS sequence"/>
</dbReference>
<dbReference type="GeneID" id="81361072"/>
<dbReference type="AlphaFoldDB" id="A0A9W9EZP6"/>
<protein>
    <submittedName>
        <fullName evidence="1">Uncharacterized protein</fullName>
    </submittedName>
</protein>
<reference evidence="1" key="1">
    <citation type="submission" date="2022-11" db="EMBL/GenBank/DDBJ databases">
        <authorList>
            <person name="Petersen C."/>
        </authorList>
    </citation>
    <scope>NUCLEOTIDE SEQUENCE</scope>
    <source>
        <strain evidence="1">IBT 30761</strain>
    </source>
</reference>
<keyword evidence="2" id="KW-1185">Reference proteome</keyword>